<dbReference type="AlphaFoldDB" id="Q176V3"/>
<dbReference type="InterPro" id="IPR002401">
    <property type="entry name" value="Cyt_P450_E_grp-I"/>
</dbReference>
<dbReference type="GO" id="GO:0005506">
    <property type="term" value="F:iron ion binding"/>
    <property type="evidence" value="ECO:0007669"/>
    <property type="project" value="InterPro"/>
</dbReference>
<accession>Q176V3</accession>
<dbReference type="PANTHER" id="PTHR24291:SF201">
    <property type="entry name" value="CYTOCHROME P450, FAMILY 4, SUBFAMILY B, POLYPEPTIDE 7"/>
    <property type="match status" value="1"/>
</dbReference>
<evidence type="ECO:0000256" key="6">
    <source>
        <dbReference type="ARBA" id="ARBA00023004"/>
    </source>
</evidence>
<gene>
    <name evidence="10" type="primary">CYP325Y3</name>
    <name evidence="10" type="ORF">AaeL_AAEL006246</name>
</gene>
<comment type="similarity">
    <text evidence="2 9">Belongs to the cytochrome P450 family.</text>
</comment>
<dbReference type="VEuPathDB" id="VectorBase:AAEL023949"/>
<evidence type="ECO:0000256" key="8">
    <source>
        <dbReference type="PIRSR" id="PIRSR602401-1"/>
    </source>
</evidence>
<dbReference type="GO" id="GO:0004497">
    <property type="term" value="F:monooxygenase activity"/>
    <property type="evidence" value="ECO:0007669"/>
    <property type="project" value="UniProtKB-KW"/>
</dbReference>
<dbReference type="GO" id="GO:0016705">
    <property type="term" value="F:oxidoreductase activity, acting on paired donors, with incorporation or reduction of molecular oxygen"/>
    <property type="evidence" value="ECO:0007669"/>
    <property type="project" value="InterPro"/>
</dbReference>
<reference evidence="10" key="1">
    <citation type="submission" date="2005-10" db="EMBL/GenBank/DDBJ databases">
        <authorList>
            <person name="Loftus B.J."/>
            <person name="Nene V.M."/>
            <person name="Hannick L.I."/>
            <person name="Bidwell S."/>
            <person name="Haas B."/>
            <person name="Amedeo P."/>
            <person name="Orvis J."/>
            <person name="Wortman J.R."/>
            <person name="White O.R."/>
            <person name="Salzberg S."/>
            <person name="Shumway M."/>
            <person name="Koo H."/>
            <person name="Zhao Y."/>
            <person name="Holmes M."/>
            <person name="Miller J."/>
            <person name="Schatz M."/>
            <person name="Pop M."/>
            <person name="Pai G."/>
            <person name="Utterback T."/>
            <person name="Rogers Y.-H."/>
            <person name="Kravitz S."/>
            <person name="Fraser C.M."/>
        </authorList>
    </citation>
    <scope>NUCLEOTIDE SEQUENCE</scope>
    <source>
        <strain evidence="10">Liverpool</strain>
    </source>
</reference>
<name>Q176V3_AEDAE</name>
<dbReference type="PANTHER" id="PTHR24291">
    <property type="entry name" value="CYTOCHROME P450 FAMILY 4"/>
    <property type="match status" value="1"/>
</dbReference>
<feature type="binding site" description="axial binding residue" evidence="8">
    <location>
        <position position="443"/>
    </location>
    <ligand>
        <name>heme</name>
        <dbReference type="ChEBI" id="CHEBI:30413"/>
    </ligand>
    <ligandPart>
        <name>Fe</name>
        <dbReference type="ChEBI" id="CHEBI:18248"/>
    </ligandPart>
</feature>
<dbReference type="Pfam" id="PF00067">
    <property type="entry name" value="p450"/>
    <property type="match status" value="1"/>
</dbReference>
<evidence type="ECO:0000313" key="10">
    <source>
        <dbReference type="EMBL" id="EAT42183.2"/>
    </source>
</evidence>
<sequence>MFVFLLGVVCALLVFQYLKLLRAGSYATKIETLRPVYPVLGHIPLFGGKNSHESFCTLRRLLNSVDRIGKFVVGPKPFIVIQHPELMQQVLCCNELYDKPFLYDFFRLGNGILTERSGERWLQARKLVNPAFNTRMLTAFLPIMDSEAKSLCDKLEPLADGNTEIDIFSHLSSCTLSTTFGTTMGQNAKEIPEQHDYIRNVEIFLKAVGERLVNVYYFIEPIYKLSKAYKIHDEARRICNEFTHRIVSKRRFEIQSLGEDFQQKDEYIKQHLNALDQIITMKRPDGTGFSDLEVNEHLYTLIGAGTDTSALNVAYTCLYLAMYPEVQEKVLTEINQVFYSPEVEVNIENLKQLEYTEMVIKEILRLFPAVPLGARQTMSAIELDGIRIPKDQIIIFSMFTLHRRKDIWGPDPEQFDPERFRPEAIEARHPFAYLPFSGGLRNCIGHRYAMNVMRIILLRIMQKFEIQTNMKPTDLKLKFEVTLKLDGPHRVWLVRRNK</sequence>
<keyword evidence="5 9" id="KW-0560">Oxidoreductase</keyword>
<dbReference type="InterPro" id="IPR036396">
    <property type="entry name" value="Cyt_P450_sf"/>
</dbReference>
<evidence type="ECO:0000256" key="3">
    <source>
        <dbReference type="ARBA" id="ARBA00022617"/>
    </source>
</evidence>
<evidence type="ECO:0000313" key="11">
    <source>
        <dbReference type="Proteomes" id="UP000682892"/>
    </source>
</evidence>
<dbReference type="eggNOG" id="KOG0157">
    <property type="taxonomic scope" value="Eukaryota"/>
</dbReference>
<reference evidence="10" key="3">
    <citation type="submission" date="2012-09" db="EMBL/GenBank/DDBJ databases">
        <authorList>
            <consortium name="VectorBase"/>
        </authorList>
    </citation>
    <scope>NUCLEOTIDE SEQUENCE</scope>
    <source>
        <strain evidence="10">Liverpool</strain>
    </source>
</reference>
<dbReference type="PROSITE" id="PS00086">
    <property type="entry name" value="CYTOCHROME_P450"/>
    <property type="match status" value="1"/>
</dbReference>
<keyword evidence="4 8" id="KW-0479">Metal-binding</keyword>
<keyword evidence="7 9" id="KW-0503">Monooxygenase</keyword>
<protein>
    <submittedName>
        <fullName evidence="10">AAEL006246-PA</fullName>
    </submittedName>
</protein>
<evidence type="ECO:0000256" key="4">
    <source>
        <dbReference type="ARBA" id="ARBA00022723"/>
    </source>
</evidence>
<dbReference type="PaxDb" id="7159-AAEL015361-PA"/>
<proteinExistence type="inferred from homology"/>
<keyword evidence="3 8" id="KW-0349">Heme</keyword>
<reference evidence="10" key="2">
    <citation type="journal article" date="2007" name="Science">
        <title>Genome sequence of Aedes aegypti, a major arbovirus vector.</title>
        <authorList>
            <person name="Nene V."/>
            <person name="Wortman J.R."/>
            <person name="Lawson D."/>
            <person name="Haas B."/>
            <person name="Kodira C."/>
            <person name="Tu Z.J."/>
            <person name="Loftus B."/>
            <person name="Xi Z."/>
            <person name="Megy K."/>
            <person name="Grabherr M."/>
            <person name="Ren Q."/>
            <person name="Zdobnov E.M."/>
            <person name="Lobo N.F."/>
            <person name="Campbell K.S."/>
            <person name="Brown S.E."/>
            <person name="Bonaldo M.F."/>
            <person name="Zhu J."/>
            <person name="Sinkins S.P."/>
            <person name="Hogenkamp D.G."/>
            <person name="Amedeo P."/>
            <person name="Arensburger P."/>
            <person name="Atkinson P.W."/>
            <person name="Bidwell S."/>
            <person name="Biedler J."/>
            <person name="Birney E."/>
            <person name="Bruggner R.V."/>
            <person name="Costas J."/>
            <person name="Coy M.R."/>
            <person name="Crabtree J."/>
            <person name="Crawford M."/>
            <person name="Debruyn B."/>
            <person name="Decaprio D."/>
            <person name="Eiglmeier K."/>
            <person name="Eisenstadt E."/>
            <person name="El-Dorry H."/>
            <person name="Gelbart W.M."/>
            <person name="Gomes S.L."/>
            <person name="Hammond M."/>
            <person name="Hannick L.I."/>
            <person name="Hogan J.R."/>
            <person name="Holmes M.H."/>
            <person name="Jaffe D."/>
            <person name="Johnston J.S."/>
            <person name="Kennedy R.C."/>
            <person name="Koo H."/>
            <person name="Kravitz S."/>
            <person name="Kriventseva E.V."/>
            <person name="Kulp D."/>
            <person name="Labutti K."/>
            <person name="Lee E."/>
            <person name="Li S."/>
            <person name="Lovin D.D."/>
            <person name="Mao C."/>
            <person name="Mauceli E."/>
            <person name="Menck C.F."/>
            <person name="Miller J.R."/>
            <person name="Montgomery P."/>
            <person name="Mori A."/>
            <person name="Nascimento A.L."/>
            <person name="Naveira H.F."/>
            <person name="Nusbaum C."/>
            <person name="O'leary S."/>
            <person name="Orvis J."/>
            <person name="Pertea M."/>
            <person name="Quesneville H."/>
            <person name="Reidenbach K.R."/>
            <person name="Rogers Y.H."/>
            <person name="Roth C.W."/>
            <person name="Schneider J.R."/>
            <person name="Schatz M."/>
            <person name="Shumway M."/>
            <person name="Stanke M."/>
            <person name="Stinson E.O."/>
            <person name="Tubio J.M."/>
            <person name="Vanzee J.P."/>
            <person name="Verjovski-Almeida S."/>
            <person name="Werner D."/>
            <person name="White O."/>
            <person name="Wyder S."/>
            <person name="Zeng Q."/>
            <person name="Zhao Q."/>
            <person name="Zhao Y."/>
            <person name="Hill C.A."/>
            <person name="Raikhel A.S."/>
            <person name="Soares M.B."/>
            <person name="Knudson D.L."/>
            <person name="Lee N.H."/>
            <person name="Galagan J."/>
            <person name="Salzberg S.L."/>
            <person name="Paulsen I.T."/>
            <person name="Dimopoulos G."/>
            <person name="Collins F.H."/>
            <person name="Birren B."/>
            <person name="Fraser-Liggett C.M."/>
            <person name="Severson D.W."/>
        </authorList>
    </citation>
    <scope>NUCLEOTIDE SEQUENCE [LARGE SCALE GENOMIC DNA]</scope>
    <source>
        <strain evidence="10">Liverpool</strain>
    </source>
</reference>
<evidence type="ECO:0000256" key="2">
    <source>
        <dbReference type="ARBA" id="ARBA00010617"/>
    </source>
</evidence>
<dbReference type="Proteomes" id="UP000682892">
    <property type="component" value="Chromosome 3"/>
</dbReference>
<dbReference type="InterPro" id="IPR001128">
    <property type="entry name" value="Cyt_P450"/>
</dbReference>
<keyword evidence="6 8" id="KW-0408">Iron</keyword>
<dbReference type="EMBL" id="CH477382">
    <property type="protein sequence ID" value="EAT42183.2"/>
    <property type="molecule type" value="Genomic_DNA"/>
</dbReference>
<evidence type="ECO:0000256" key="9">
    <source>
        <dbReference type="RuleBase" id="RU000461"/>
    </source>
</evidence>
<dbReference type="InterPro" id="IPR017972">
    <property type="entry name" value="Cyt_P450_CS"/>
</dbReference>
<dbReference type="Gene3D" id="1.10.630.10">
    <property type="entry name" value="Cytochrome P450"/>
    <property type="match status" value="1"/>
</dbReference>
<dbReference type="InterPro" id="IPR050196">
    <property type="entry name" value="Cytochrome_P450_Monoox"/>
</dbReference>
<comment type="cofactor">
    <cofactor evidence="1 8">
        <name>heme</name>
        <dbReference type="ChEBI" id="CHEBI:30413"/>
    </cofactor>
</comment>
<evidence type="ECO:0000256" key="1">
    <source>
        <dbReference type="ARBA" id="ARBA00001971"/>
    </source>
</evidence>
<organism evidence="10 11">
    <name type="scientific">Aedes aegypti</name>
    <name type="common">Yellowfever mosquito</name>
    <name type="synonym">Culex aegypti</name>
    <dbReference type="NCBI Taxonomy" id="7159"/>
    <lineage>
        <taxon>Eukaryota</taxon>
        <taxon>Metazoa</taxon>
        <taxon>Ecdysozoa</taxon>
        <taxon>Arthropoda</taxon>
        <taxon>Hexapoda</taxon>
        <taxon>Insecta</taxon>
        <taxon>Pterygota</taxon>
        <taxon>Neoptera</taxon>
        <taxon>Endopterygota</taxon>
        <taxon>Diptera</taxon>
        <taxon>Nematocera</taxon>
        <taxon>Culicoidea</taxon>
        <taxon>Culicidae</taxon>
        <taxon>Culicinae</taxon>
        <taxon>Aedini</taxon>
        <taxon>Aedes</taxon>
        <taxon>Stegomyia</taxon>
    </lineage>
</organism>
<dbReference type="GO" id="GO:0020037">
    <property type="term" value="F:heme binding"/>
    <property type="evidence" value="ECO:0007669"/>
    <property type="project" value="InterPro"/>
</dbReference>
<dbReference type="SUPFAM" id="SSF48264">
    <property type="entry name" value="Cytochrome P450"/>
    <property type="match status" value="1"/>
</dbReference>
<dbReference type="PRINTS" id="PR00385">
    <property type="entry name" value="P450"/>
</dbReference>
<evidence type="ECO:0000256" key="5">
    <source>
        <dbReference type="ARBA" id="ARBA00023002"/>
    </source>
</evidence>
<evidence type="ECO:0000256" key="7">
    <source>
        <dbReference type="ARBA" id="ARBA00023033"/>
    </source>
</evidence>
<dbReference type="PRINTS" id="PR00463">
    <property type="entry name" value="EP450I"/>
</dbReference>
<dbReference type="PhylomeDB" id="Q176V3"/>